<dbReference type="InterPro" id="IPR013783">
    <property type="entry name" value="Ig-like_fold"/>
</dbReference>
<keyword evidence="3" id="KW-0272">Extracellular matrix</keyword>
<dbReference type="InterPro" id="IPR003599">
    <property type="entry name" value="Ig_sub"/>
</dbReference>
<dbReference type="Pfam" id="PF00090">
    <property type="entry name" value="TSP_1"/>
    <property type="match status" value="2"/>
</dbReference>
<evidence type="ECO:0000256" key="3">
    <source>
        <dbReference type="ARBA" id="ARBA00022530"/>
    </source>
</evidence>
<dbReference type="InterPro" id="IPR025155">
    <property type="entry name" value="WxxW_domain"/>
</dbReference>
<organism evidence="8 9">
    <name type="scientific">Pantherophis guttatus</name>
    <name type="common">Corn snake</name>
    <name type="synonym">Elaphe guttata</name>
    <dbReference type="NCBI Taxonomy" id="94885"/>
    <lineage>
        <taxon>Eukaryota</taxon>
        <taxon>Metazoa</taxon>
        <taxon>Chordata</taxon>
        <taxon>Craniata</taxon>
        <taxon>Vertebrata</taxon>
        <taxon>Euteleostomi</taxon>
        <taxon>Lepidosauria</taxon>
        <taxon>Squamata</taxon>
        <taxon>Bifurcata</taxon>
        <taxon>Unidentata</taxon>
        <taxon>Episquamata</taxon>
        <taxon>Toxicofera</taxon>
        <taxon>Serpentes</taxon>
        <taxon>Colubroidea</taxon>
        <taxon>Colubridae</taxon>
        <taxon>Colubrinae</taxon>
        <taxon>Pantherophis</taxon>
    </lineage>
</organism>
<dbReference type="PANTHER" id="PTHR15031">
    <property type="entry name" value="CARTILAGE INTERMEDIATE LAYER PROTEIN CLIP"/>
    <property type="match status" value="1"/>
</dbReference>
<dbReference type="SUPFAM" id="SSF82895">
    <property type="entry name" value="TSP-1 type 1 repeat"/>
    <property type="match status" value="2"/>
</dbReference>
<keyword evidence="4 6" id="KW-0732">Signal</keyword>
<evidence type="ECO:0000259" key="7">
    <source>
        <dbReference type="PROSITE" id="PS50835"/>
    </source>
</evidence>
<dbReference type="SUPFAM" id="SSF49464">
    <property type="entry name" value="Carboxypeptidase regulatory domain-like"/>
    <property type="match status" value="1"/>
</dbReference>
<dbReference type="PROSITE" id="PS50092">
    <property type="entry name" value="TSP1"/>
    <property type="match status" value="2"/>
</dbReference>
<evidence type="ECO:0000256" key="4">
    <source>
        <dbReference type="ARBA" id="ARBA00022729"/>
    </source>
</evidence>
<dbReference type="GeneID" id="117677469"/>
<evidence type="ECO:0000256" key="1">
    <source>
        <dbReference type="ARBA" id="ARBA00004498"/>
    </source>
</evidence>
<dbReference type="Pfam" id="PF23730">
    <property type="entry name" value="CILP_8th"/>
    <property type="match status" value="1"/>
</dbReference>
<dbReference type="Gene3D" id="2.60.40.10">
    <property type="entry name" value="Immunoglobulins"/>
    <property type="match status" value="1"/>
</dbReference>
<dbReference type="InterPro" id="IPR056258">
    <property type="entry name" value="CILP-1/2_C"/>
</dbReference>
<evidence type="ECO:0000256" key="5">
    <source>
        <dbReference type="ARBA" id="ARBA00023180"/>
    </source>
</evidence>
<dbReference type="InterPro" id="IPR003598">
    <property type="entry name" value="Ig_sub2"/>
</dbReference>
<dbReference type="KEGG" id="pgut:117677469"/>
<feature type="chain" id="PRO_5027903279" evidence="6">
    <location>
        <begin position="21"/>
        <end position="1250"/>
    </location>
</feature>
<dbReference type="InterPro" id="IPR036383">
    <property type="entry name" value="TSP1_rpt_sf"/>
</dbReference>
<dbReference type="Pfam" id="PF23708">
    <property type="entry name" value="CILP_5th"/>
    <property type="match status" value="1"/>
</dbReference>
<dbReference type="AlphaFoldDB" id="A0A6P9DCL6"/>
<dbReference type="Proteomes" id="UP001652622">
    <property type="component" value="Unplaced"/>
</dbReference>
<dbReference type="PROSITE" id="PS50835">
    <property type="entry name" value="IG_LIKE"/>
    <property type="match status" value="1"/>
</dbReference>
<dbReference type="InterPro" id="IPR008969">
    <property type="entry name" value="CarboxyPept-like_regulatory"/>
</dbReference>
<dbReference type="SUPFAM" id="SSF48726">
    <property type="entry name" value="Immunoglobulin"/>
    <property type="match status" value="1"/>
</dbReference>
<feature type="signal peptide" evidence="6">
    <location>
        <begin position="1"/>
        <end position="20"/>
    </location>
</feature>
<dbReference type="Pfam" id="PF13927">
    <property type="entry name" value="Ig_3"/>
    <property type="match status" value="1"/>
</dbReference>
<dbReference type="RefSeq" id="XP_034293562.1">
    <property type="nucleotide sequence ID" value="XM_034437671.2"/>
</dbReference>
<dbReference type="OrthoDB" id="9929167at2759"/>
<protein>
    <submittedName>
        <fullName evidence="9">Cartilage intermediate layer protein 2</fullName>
    </submittedName>
</protein>
<dbReference type="PANTHER" id="PTHR15031:SF0">
    <property type="entry name" value="CARTILAGE INTERMEDIATE LAYER PROTEIN 2"/>
    <property type="match status" value="1"/>
</dbReference>
<dbReference type="OMA" id="RLEKPYM"/>
<dbReference type="InterPro" id="IPR007110">
    <property type="entry name" value="Ig-like_dom"/>
</dbReference>
<dbReference type="CTD" id="148113"/>
<dbReference type="SMART" id="SM00209">
    <property type="entry name" value="TSP1"/>
    <property type="match status" value="2"/>
</dbReference>
<dbReference type="InterPro" id="IPR000884">
    <property type="entry name" value="TSP1_rpt"/>
</dbReference>
<evidence type="ECO:0000313" key="9">
    <source>
        <dbReference type="RefSeq" id="XP_034293562.1"/>
    </source>
</evidence>
<evidence type="ECO:0000313" key="8">
    <source>
        <dbReference type="Proteomes" id="UP001652622"/>
    </source>
</evidence>
<comment type="subcellular location">
    <subcellularLocation>
        <location evidence="1">Secreted</location>
        <location evidence="1">Extracellular space</location>
        <location evidence="1">Extracellular matrix</location>
    </subcellularLocation>
</comment>
<dbReference type="Pfam" id="PF23599">
    <property type="entry name" value="CILP_C"/>
    <property type="match status" value="1"/>
</dbReference>
<dbReference type="SMART" id="SM00409">
    <property type="entry name" value="IG"/>
    <property type="match status" value="1"/>
</dbReference>
<keyword evidence="2" id="KW-0964">Secreted</keyword>
<proteinExistence type="predicted"/>
<dbReference type="InterPro" id="IPR056257">
    <property type="entry name" value="CILP-1/2_8th"/>
</dbReference>
<dbReference type="InParanoid" id="A0A6P9DCL6"/>
<dbReference type="InterPro" id="IPR036179">
    <property type="entry name" value="Ig-like_dom_sf"/>
</dbReference>
<accession>A0A6P9DCL6</accession>
<dbReference type="InterPro" id="IPR039675">
    <property type="entry name" value="CILP1/CILP2"/>
</dbReference>
<dbReference type="GO" id="GO:0005615">
    <property type="term" value="C:extracellular space"/>
    <property type="evidence" value="ECO:0007669"/>
    <property type="project" value="TreeGrafter"/>
</dbReference>
<evidence type="ECO:0000256" key="2">
    <source>
        <dbReference type="ARBA" id="ARBA00022525"/>
    </source>
</evidence>
<dbReference type="Pfam" id="PF23591">
    <property type="entry name" value="CILP"/>
    <property type="match status" value="1"/>
</dbReference>
<keyword evidence="5" id="KW-0325">Glycoprotein</keyword>
<gene>
    <name evidence="9" type="primary">CILP2</name>
</gene>
<keyword evidence="8" id="KW-1185">Reference proteome</keyword>
<dbReference type="Pfam" id="PF13330">
    <property type="entry name" value="Mucin2_WxxW"/>
    <property type="match status" value="1"/>
</dbReference>
<dbReference type="Gene3D" id="2.20.100.10">
    <property type="entry name" value="Thrombospondin type-1 (TSP1) repeat"/>
    <property type="match status" value="2"/>
</dbReference>
<name>A0A6P9DCL6_PANGU</name>
<dbReference type="InterPro" id="IPR056256">
    <property type="entry name" value="CILP-1/2_b-sand_dom2"/>
</dbReference>
<reference evidence="9" key="1">
    <citation type="submission" date="2025-08" db="UniProtKB">
        <authorList>
            <consortium name="RefSeq"/>
        </authorList>
    </citation>
    <scope>IDENTIFICATION</scope>
    <source>
        <tissue evidence="9">Blood</tissue>
    </source>
</reference>
<sequence>MTGLKLAFVFISFVFIDVLAQDPQMKNDSEAAKTKQLNKHKKRIKARIRLDEKTVGEWTSWFNVDHPGGEGDFETLEAIRFYYPERICARPLSIQARTTKWELPKEVGEVVRFSPQEGFHCLNKEQLSNRTCSNYHVRFLCPVDPVQKPGWSSWSPWSPCSQTACGLSGIETRHRTCLKNSAPVPGQLSKCPGKSMERRTCRSEPCQELKWSQWGAWSPCSKTCGSGGKQVRRRSCQKTKHSHCVGRPLEVKICANIPCPACQLSCAIGIPNKDCTGCICPNHTLLGTVRRADGMPLADAQISLADQPLAPLAQSNSWGQFAIRGICAGNSTNVSAKLERFAPGSASPVVNGSGTSLVEIILHRLEQLYMVTSPESKVRMVGEKVRFCCRAQGTPEPQKYYWYHNGTLLSWKTYNYSRSLVLRDLRTHQAGLYHCKASNDHSSIKSSAAHLTVISPDVPACRARPEEYLIKLPDDCFQEATGSHFYNVGHCPSTPCAGNSSDGLRCQEDATQHCCGTQRMEVKEIHCTGYILPVKVVAECGCTICTRPKVLVRGKASAADDGEPLRFGEIYLGAEKIGFTGYKGTFTIEVPPDTERLVVRFVDRLQKFVDAVKVFPLDQRGGAVYQEVKLMRKKKPVDLPSLESNTIPLGEVAGENPIGEIVIPPGSFFRSDGQVYNGTVKASITFVDPRDIGTVSTASSDLNFINAEGDLFPLRTYGMFSMDFWEEETRRGLEIGRVGIKMDTDLIKTLEHTEKMKLWSLNPITGLWEEEASLKLAKKKRKKREERNFLIGNLEVRERRLFNLDVAESRRCFVKVRTYINEKFYPSEQLEGVVVTLVNLEPRPGYPSNPRAWGRFDSVVSGPNGACLPAFCDSERADAYTAYVTATMGGEELEAVPSSPTLNPRAIGVSQPYLNKLGYQRADHEDPALKKTAFRINLAKPNQNNIDETNGPIYAYRNLKDCDQAPVTANHFRFYRVEVDKYEYNVVPFKETDLTTWTGDYLSWWPNPQEFRACYIKVKINGPYEYMVRSRNVGGSHPMTRGQLYGLRDSRSIRDVEIHNSSAACVEFKCSGMLFDQGMVDRTIVSVIPQGSCHRTSVNSYLREYLSRHPPVVENNDTMAFTMLAPVDPLGHNYGIYTVTDQNPHLAKEIAIGRCFAGASDGFSREMKSDQGTALTFTCYEKPVGTKSFFQRLLESPSQTLTEMRREMSANEQLRGPSQVVAYPTGLRTVFSTQRRPSRRRRVGTSLIQQ</sequence>
<dbReference type="SMART" id="SM00408">
    <property type="entry name" value="IGc2"/>
    <property type="match status" value="1"/>
</dbReference>
<evidence type="ECO:0000256" key="6">
    <source>
        <dbReference type="SAM" id="SignalP"/>
    </source>
</evidence>
<dbReference type="InterPro" id="IPR056255">
    <property type="entry name" value="CILP-1/2_dom"/>
</dbReference>
<feature type="domain" description="Ig-like" evidence="7">
    <location>
        <begin position="366"/>
        <end position="452"/>
    </location>
</feature>